<dbReference type="EMBL" id="LAOI01000001">
    <property type="protein sequence ID" value="KJV90304.1"/>
    <property type="molecule type" value="Genomic_DNA"/>
</dbReference>
<gene>
    <name evidence="2" type="ORF">RBEAN4_1307</name>
</gene>
<feature type="region of interest" description="Disordered" evidence="1">
    <location>
        <begin position="15"/>
        <end position="36"/>
    </location>
</feature>
<keyword evidence="3" id="KW-1185">Reference proteome</keyword>
<dbReference type="AlphaFoldDB" id="A0A0F3QFV1"/>
<dbReference type="Proteomes" id="UP000033661">
    <property type="component" value="Unassembled WGS sequence"/>
</dbReference>
<dbReference type="PATRIC" id="fig|1359193.3.peg.1267"/>
<reference evidence="2 3" key="1">
    <citation type="submission" date="2015-02" db="EMBL/GenBank/DDBJ databases">
        <title>Genome Sequencing of Rickettsiales.</title>
        <authorList>
            <person name="Daugherty S.C."/>
            <person name="Su Q."/>
            <person name="Abolude K."/>
            <person name="Beier-Sexton M."/>
            <person name="Carlyon J.A."/>
            <person name="Carter R."/>
            <person name="Day N.P."/>
            <person name="Dumler S.J."/>
            <person name="Dyachenko V."/>
            <person name="Godinez A."/>
            <person name="Kurtti T.J."/>
            <person name="Lichay M."/>
            <person name="Mullins K.E."/>
            <person name="Ott S."/>
            <person name="Pappas-Brown V."/>
            <person name="Paris D.H."/>
            <person name="Patel P."/>
            <person name="Richards A.L."/>
            <person name="Sadzewicz L."/>
            <person name="Sears K."/>
            <person name="Seidman D."/>
            <person name="Sengamalay N."/>
            <person name="Stenos J."/>
            <person name="Tallon L.J."/>
            <person name="Vincent G."/>
            <person name="Fraser C.M."/>
            <person name="Munderloh U."/>
            <person name="Dunning-Hotopp J.C."/>
        </authorList>
    </citation>
    <scope>NUCLEOTIDE SEQUENCE [LARGE SCALE GENOMIC DNA]</scope>
    <source>
        <strain evidence="2 3">RML An4</strain>
    </source>
</reference>
<proteinExistence type="predicted"/>
<feature type="compositionally biased region" description="Basic and acidic residues" evidence="1">
    <location>
        <begin position="19"/>
        <end position="36"/>
    </location>
</feature>
<accession>A0A0F3QFV1</accession>
<comment type="caution">
    <text evidence="2">The sequence shown here is derived from an EMBL/GenBank/DDBJ whole genome shotgun (WGS) entry which is preliminary data.</text>
</comment>
<name>A0A0F3QFV1_RICBE</name>
<evidence type="ECO:0000313" key="2">
    <source>
        <dbReference type="EMBL" id="KJV90304.1"/>
    </source>
</evidence>
<sequence>MGALPAWIEKHPRCHPVVKPRDDRDETDPRRNNTEDVFRSTLAMPPRNDRITLHNTTTKIYVAKI</sequence>
<evidence type="ECO:0000256" key="1">
    <source>
        <dbReference type="SAM" id="MobiDB-lite"/>
    </source>
</evidence>
<protein>
    <submittedName>
        <fullName evidence="2">Uncharacterized protein</fullName>
    </submittedName>
</protein>
<organism evidence="2 3">
    <name type="scientific">Rickettsia bellii str. RML An4</name>
    <dbReference type="NCBI Taxonomy" id="1359193"/>
    <lineage>
        <taxon>Bacteria</taxon>
        <taxon>Pseudomonadati</taxon>
        <taxon>Pseudomonadota</taxon>
        <taxon>Alphaproteobacteria</taxon>
        <taxon>Rickettsiales</taxon>
        <taxon>Rickettsiaceae</taxon>
        <taxon>Rickettsieae</taxon>
        <taxon>Rickettsia</taxon>
        <taxon>belli group</taxon>
    </lineage>
</organism>
<evidence type="ECO:0000313" key="3">
    <source>
        <dbReference type="Proteomes" id="UP000033661"/>
    </source>
</evidence>